<feature type="region of interest" description="Disordered" evidence="1">
    <location>
        <begin position="369"/>
        <end position="409"/>
    </location>
</feature>
<dbReference type="STRING" id="796604.A0A2X0MRX5"/>
<evidence type="ECO:0000313" key="3">
    <source>
        <dbReference type="Proteomes" id="UP000249464"/>
    </source>
</evidence>
<name>A0A2X0MRX5_9BASI</name>
<dbReference type="Proteomes" id="UP000249464">
    <property type="component" value="Unassembled WGS sequence"/>
</dbReference>
<protein>
    <submittedName>
        <fullName evidence="2">BQ5605_C052g12583 protein</fullName>
    </submittedName>
</protein>
<evidence type="ECO:0000256" key="1">
    <source>
        <dbReference type="SAM" id="MobiDB-lite"/>
    </source>
</evidence>
<feature type="region of interest" description="Disordered" evidence="1">
    <location>
        <begin position="430"/>
        <end position="456"/>
    </location>
</feature>
<sequence>MSSPPPAQNKVMSISICARDPTRNLDDLPKTIPLSSNRQLRKSIGLQPSDEDATNRIAGSVPLTLPAILRHSKTKVNSGSTRSEGKAPKASTSSGKRAEEISGKRHRRRYENGPYEFDRIATQLAGNPHITRPSRIDLFPGPVPPASTTFVPPPESFSRSAYVPGSTAVDGPLPQDPSSTNHGAFYLSLRGLRREIRTMSGHRPNSSLQGINRTEELVNTIEAQLHDWLSMSTARTPAGYYHVSPASVDMSSRLVGGRVIDATPVEDWSPPSTAIGAMDDDLLSDLPTSLSRRTGSKTIPPEPPASITETLRSPSQLVWSLPSPHARYLLHAVARYYRLRSFSRAISPLDPHVRVTHVLRTTMLRPTVGGFDFETPPATDLSEFSATSASEESDAASSFHGDDEADTGSEFEYAGDETFETIRAQAWTAEHEEEFVTDDEASTTDDGALTESESISSSVADLALADSVLLRPTVLPNRSSPLNGAARPSFSDARSSRFEQRARTHNLSDSSPSRSPDRQARPIVNPVATFGAARAKDWALPTRSFVDFLYA</sequence>
<keyword evidence="3" id="KW-1185">Reference proteome</keyword>
<feature type="compositionally biased region" description="Low complexity" evidence="1">
    <location>
        <begin position="382"/>
        <end position="398"/>
    </location>
</feature>
<dbReference type="AlphaFoldDB" id="A0A2X0MRX5"/>
<accession>A0A2X0MRX5</accession>
<gene>
    <name evidence="2" type="primary">BQ5605_C052g12583</name>
    <name evidence="2" type="ORF">BQ5605_C052G12583</name>
</gene>
<proteinExistence type="predicted"/>
<organism evidence="2 3">
    <name type="scientific">Microbotryum silenes-dioicae</name>
    <dbReference type="NCBI Taxonomy" id="796604"/>
    <lineage>
        <taxon>Eukaryota</taxon>
        <taxon>Fungi</taxon>
        <taxon>Dikarya</taxon>
        <taxon>Basidiomycota</taxon>
        <taxon>Pucciniomycotina</taxon>
        <taxon>Microbotryomycetes</taxon>
        <taxon>Microbotryales</taxon>
        <taxon>Microbotryaceae</taxon>
        <taxon>Microbotryum</taxon>
    </lineage>
</organism>
<reference evidence="2 3" key="1">
    <citation type="submission" date="2016-11" db="EMBL/GenBank/DDBJ databases">
        <authorList>
            <person name="Jaros S."/>
            <person name="Januszkiewicz K."/>
            <person name="Wedrychowicz H."/>
        </authorList>
    </citation>
    <scope>NUCLEOTIDE SEQUENCE [LARGE SCALE GENOMIC DNA]</scope>
</reference>
<evidence type="ECO:0000313" key="2">
    <source>
        <dbReference type="EMBL" id="SGZ29990.1"/>
    </source>
</evidence>
<feature type="region of interest" description="Disordered" evidence="1">
    <location>
        <begin position="475"/>
        <end position="521"/>
    </location>
</feature>
<feature type="region of interest" description="Disordered" evidence="1">
    <location>
        <begin position="289"/>
        <end position="308"/>
    </location>
</feature>
<feature type="compositionally biased region" description="Acidic residues" evidence="1">
    <location>
        <begin position="431"/>
        <end position="443"/>
    </location>
</feature>
<dbReference type="EMBL" id="FQNC01000099">
    <property type="protein sequence ID" value="SGZ29990.1"/>
    <property type="molecule type" value="Genomic_DNA"/>
</dbReference>
<feature type="region of interest" description="Disordered" evidence="1">
    <location>
        <begin position="69"/>
        <end position="109"/>
    </location>
</feature>